<proteinExistence type="inferred from homology"/>
<gene>
    <name evidence="8" type="ORF">G3T61_16860</name>
</gene>
<evidence type="ECO:0000256" key="4">
    <source>
        <dbReference type="ARBA" id="ARBA00023172"/>
    </source>
</evidence>
<keyword evidence="2" id="KW-0229">DNA integration</keyword>
<accession>A0A6B3LQZ7</accession>
<dbReference type="SUPFAM" id="SSF56349">
    <property type="entry name" value="DNA breaking-rejoining enzymes"/>
    <property type="match status" value="1"/>
</dbReference>
<dbReference type="PANTHER" id="PTHR30349">
    <property type="entry name" value="PHAGE INTEGRASE-RELATED"/>
    <property type="match status" value="1"/>
</dbReference>
<dbReference type="Gene3D" id="1.10.443.10">
    <property type="entry name" value="Intergrase catalytic core"/>
    <property type="match status" value="1"/>
</dbReference>
<dbReference type="GO" id="GO:0003677">
    <property type="term" value="F:DNA binding"/>
    <property type="evidence" value="ECO:0007669"/>
    <property type="project" value="UniProtKB-UniRule"/>
</dbReference>
<dbReference type="GO" id="GO:0006310">
    <property type="term" value="P:DNA recombination"/>
    <property type="evidence" value="ECO:0007669"/>
    <property type="project" value="UniProtKB-KW"/>
</dbReference>
<dbReference type="InterPro" id="IPR004107">
    <property type="entry name" value="Integrase_SAM-like_N"/>
</dbReference>
<protein>
    <submittedName>
        <fullName evidence="8">Tyrosine-type recombinase/integrase</fullName>
    </submittedName>
</protein>
<comment type="similarity">
    <text evidence="1">Belongs to the 'phage' integrase family.</text>
</comment>
<sequence>MSEVIASLSMKLNFRVRVEVIRKLECYEPSTIELVGSHVCSAAAKSRDYYRHPAQDVAHDVFYHYPMIVDPDGSLWAEANRYLLNRLNGLVPAKRRTLESIAGDLAHFRQWLLEEEIDFLTDTARPRARPTYRYCAYLHDEIRLGKLKARTAKRRISSVQNFYRWLVVDGVKFEYPLWLENDAALMFKDARGFQKSKSVKSTDLTRSFRVVKSNDDYSEHVDDGGKLRPLPKDEQVALIHALKAIGNTEMTLAFFLALATGARLQTVFTLRRQNFLDEPYKGAVSHRIKVGDGTPVSTKYGKQMVLLVPLFLYRRVQIYMNSERCHQRMKLSKHVYPENSDQYLFLTRTGQPYYMAENDPFTFLYRNPPRGNAVTQFIRQQLKPELYRLGFEFEFRFHDLRATFGINLLEERLRDYPLEDSSMQNQPNFFRLLMYVRRRMGHANLATTERYLSYRQSFKLAESLQNGYECYLENLMAVIEVADELE</sequence>
<evidence type="ECO:0000256" key="1">
    <source>
        <dbReference type="ARBA" id="ARBA00008857"/>
    </source>
</evidence>
<dbReference type="PANTHER" id="PTHR30349:SF64">
    <property type="entry name" value="PROPHAGE INTEGRASE INTD-RELATED"/>
    <property type="match status" value="1"/>
</dbReference>
<evidence type="ECO:0000259" key="7">
    <source>
        <dbReference type="PROSITE" id="PS51900"/>
    </source>
</evidence>
<feature type="domain" description="Tyr recombinase" evidence="6">
    <location>
        <begin position="225"/>
        <end position="465"/>
    </location>
</feature>
<evidence type="ECO:0000259" key="6">
    <source>
        <dbReference type="PROSITE" id="PS51898"/>
    </source>
</evidence>
<feature type="domain" description="Core-binding (CB)" evidence="7">
    <location>
        <begin position="77"/>
        <end position="167"/>
    </location>
</feature>
<comment type="caution">
    <text evidence="8">The sequence shown here is derived from an EMBL/GenBank/DDBJ whole genome shotgun (WGS) entry which is preliminary data.</text>
</comment>
<dbReference type="InterPro" id="IPR010998">
    <property type="entry name" value="Integrase_recombinase_N"/>
</dbReference>
<dbReference type="PROSITE" id="PS51900">
    <property type="entry name" value="CB"/>
    <property type="match status" value="1"/>
</dbReference>
<evidence type="ECO:0000256" key="3">
    <source>
        <dbReference type="ARBA" id="ARBA00023125"/>
    </source>
</evidence>
<dbReference type="GO" id="GO:0015074">
    <property type="term" value="P:DNA integration"/>
    <property type="evidence" value="ECO:0007669"/>
    <property type="project" value="UniProtKB-KW"/>
</dbReference>
<evidence type="ECO:0000256" key="5">
    <source>
        <dbReference type="PROSITE-ProRule" id="PRU01248"/>
    </source>
</evidence>
<dbReference type="PROSITE" id="PS51898">
    <property type="entry name" value="TYR_RECOMBINASE"/>
    <property type="match status" value="1"/>
</dbReference>
<name>A0A6B3LQZ7_VIBCL</name>
<dbReference type="CDD" id="cd00397">
    <property type="entry name" value="DNA_BRE_C"/>
    <property type="match status" value="1"/>
</dbReference>
<evidence type="ECO:0000256" key="2">
    <source>
        <dbReference type="ARBA" id="ARBA00022908"/>
    </source>
</evidence>
<dbReference type="InterPro" id="IPR050090">
    <property type="entry name" value="Tyrosine_recombinase_XerCD"/>
</dbReference>
<dbReference type="InterPro" id="IPR002104">
    <property type="entry name" value="Integrase_catalytic"/>
</dbReference>
<dbReference type="InterPro" id="IPR013762">
    <property type="entry name" value="Integrase-like_cat_sf"/>
</dbReference>
<dbReference type="EMBL" id="JAAGVX010000017">
    <property type="protein sequence ID" value="NEM95860.1"/>
    <property type="molecule type" value="Genomic_DNA"/>
</dbReference>
<dbReference type="InterPro" id="IPR044068">
    <property type="entry name" value="CB"/>
</dbReference>
<reference evidence="8" key="1">
    <citation type="submission" date="2020-02" db="EMBL/GenBank/DDBJ databases">
        <title>Genome Announcements.</title>
        <authorList>
            <person name="Abdulabbas H.T."/>
            <person name="Bunyan I.A."/>
            <person name="Abdul-Lateef L.A."/>
        </authorList>
    </citation>
    <scope>NUCLEOTIDE SEQUENCE</scope>
    <source>
        <strain evidence="8">NAG1</strain>
    </source>
</reference>
<evidence type="ECO:0000313" key="8">
    <source>
        <dbReference type="EMBL" id="NEM95860.1"/>
    </source>
</evidence>
<dbReference type="Gene3D" id="1.10.150.130">
    <property type="match status" value="1"/>
</dbReference>
<keyword evidence="3 5" id="KW-0238">DNA-binding</keyword>
<dbReference type="Pfam" id="PF02899">
    <property type="entry name" value="Phage_int_SAM_1"/>
    <property type="match status" value="1"/>
</dbReference>
<dbReference type="InterPro" id="IPR011010">
    <property type="entry name" value="DNA_brk_join_enz"/>
</dbReference>
<keyword evidence="4" id="KW-0233">DNA recombination</keyword>
<dbReference type="AlphaFoldDB" id="A0A6B3LQZ7"/>
<organism evidence="8">
    <name type="scientific">Vibrio cholerae</name>
    <dbReference type="NCBI Taxonomy" id="666"/>
    <lineage>
        <taxon>Bacteria</taxon>
        <taxon>Pseudomonadati</taxon>
        <taxon>Pseudomonadota</taxon>
        <taxon>Gammaproteobacteria</taxon>
        <taxon>Vibrionales</taxon>
        <taxon>Vibrionaceae</taxon>
        <taxon>Vibrio</taxon>
    </lineage>
</organism>